<dbReference type="PROSITE" id="PS50157">
    <property type="entry name" value="ZINC_FINGER_C2H2_2"/>
    <property type="match status" value="2"/>
</dbReference>
<feature type="compositionally biased region" description="Polar residues" evidence="8">
    <location>
        <begin position="141"/>
        <end position="169"/>
    </location>
</feature>
<dbReference type="InterPro" id="IPR036236">
    <property type="entry name" value="Znf_C2H2_sf"/>
</dbReference>
<feature type="compositionally biased region" description="Low complexity" evidence="8">
    <location>
        <begin position="529"/>
        <end position="541"/>
    </location>
</feature>
<organism evidence="10 11">
    <name type="scientific">Sordaria brevicollis</name>
    <dbReference type="NCBI Taxonomy" id="83679"/>
    <lineage>
        <taxon>Eukaryota</taxon>
        <taxon>Fungi</taxon>
        <taxon>Dikarya</taxon>
        <taxon>Ascomycota</taxon>
        <taxon>Pezizomycotina</taxon>
        <taxon>Sordariomycetes</taxon>
        <taxon>Sordariomycetidae</taxon>
        <taxon>Sordariales</taxon>
        <taxon>Sordariaceae</taxon>
        <taxon>Sordaria</taxon>
    </lineage>
</organism>
<keyword evidence="11" id="KW-1185">Reference proteome</keyword>
<evidence type="ECO:0000256" key="2">
    <source>
        <dbReference type="ARBA" id="ARBA00022723"/>
    </source>
</evidence>
<gene>
    <name evidence="10" type="ORF">B0T20DRAFT_24467</name>
</gene>
<proteinExistence type="predicted"/>
<dbReference type="SUPFAM" id="SSF57667">
    <property type="entry name" value="beta-beta-alpha zinc fingers"/>
    <property type="match status" value="1"/>
</dbReference>
<dbReference type="GO" id="GO:0000981">
    <property type="term" value="F:DNA-binding transcription factor activity, RNA polymerase II-specific"/>
    <property type="evidence" value="ECO:0007669"/>
    <property type="project" value="InterPro"/>
</dbReference>
<feature type="region of interest" description="Disordered" evidence="8">
    <location>
        <begin position="1"/>
        <end position="55"/>
    </location>
</feature>
<keyword evidence="3" id="KW-0677">Repeat</keyword>
<feature type="domain" description="C2H2-type" evidence="9">
    <location>
        <begin position="61"/>
        <end position="90"/>
    </location>
</feature>
<protein>
    <submittedName>
        <fullName evidence="10">Fungal-specific transcription factor domain-containing protein</fullName>
    </submittedName>
</protein>
<feature type="compositionally biased region" description="Basic residues" evidence="8">
    <location>
        <begin position="204"/>
        <end position="219"/>
    </location>
</feature>
<reference evidence="10" key="1">
    <citation type="journal article" date="2023" name="Mol. Phylogenet. Evol.">
        <title>Genome-scale phylogeny and comparative genomics of the fungal order Sordariales.</title>
        <authorList>
            <person name="Hensen N."/>
            <person name="Bonometti L."/>
            <person name="Westerberg I."/>
            <person name="Brannstrom I.O."/>
            <person name="Guillou S."/>
            <person name="Cros-Aarteil S."/>
            <person name="Calhoun S."/>
            <person name="Haridas S."/>
            <person name="Kuo A."/>
            <person name="Mondo S."/>
            <person name="Pangilinan J."/>
            <person name="Riley R."/>
            <person name="LaButti K."/>
            <person name="Andreopoulos B."/>
            <person name="Lipzen A."/>
            <person name="Chen C."/>
            <person name="Yan M."/>
            <person name="Daum C."/>
            <person name="Ng V."/>
            <person name="Clum A."/>
            <person name="Steindorff A."/>
            <person name="Ohm R.A."/>
            <person name="Martin F."/>
            <person name="Silar P."/>
            <person name="Natvig D.O."/>
            <person name="Lalanne C."/>
            <person name="Gautier V."/>
            <person name="Ament-Velasquez S.L."/>
            <person name="Kruys A."/>
            <person name="Hutchinson M.I."/>
            <person name="Powell A.J."/>
            <person name="Barry K."/>
            <person name="Miller A.N."/>
            <person name="Grigoriev I.V."/>
            <person name="Debuchy R."/>
            <person name="Gladieux P."/>
            <person name="Hiltunen Thoren M."/>
            <person name="Johannesson H."/>
        </authorList>
    </citation>
    <scope>NUCLEOTIDE SEQUENCE</scope>
    <source>
        <strain evidence="10">FGSC 1904</strain>
    </source>
</reference>
<dbReference type="EMBL" id="JAUTDP010000001">
    <property type="protein sequence ID" value="KAK3403359.1"/>
    <property type="molecule type" value="Genomic_DNA"/>
</dbReference>
<keyword evidence="4 7" id="KW-0863">Zinc-finger</keyword>
<dbReference type="InterPro" id="IPR051059">
    <property type="entry name" value="VerF-like"/>
</dbReference>
<feature type="region of interest" description="Disordered" evidence="8">
    <location>
        <begin position="110"/>
        <end position="170"/>
    </location>
</feature>
<dbReference type="PROSITE" id="PS00028">
    <property type="entry name" value="ZINC_FINGER_C2H2_1"/>
    <property type="match status" value="2"/>
</dbReference>
<evidence type="ECO:0000313" key="11">
    <source>
        <dbReference type="Proteomes" id="UP001281003"/>
    </source>
</evidence>
<evidence type="ECO:0000259" key="9">
    <source>
        <dbReference type="PROSITE" id="PS50157"/>
    </source>
</evidence>
<evidence type="ECO:0000256" key="4">
    <source>
        <dbReference type="ARBA" id="ARBA00022771"/>
    </source>
</evidence>
<dbReference type="InterPro" id="IPR007219">
    <property type="entry name" value="XnlR_reg_dom"/>
</dbReference>
<dbReference type="PANTHER" id="PTHR40626">
    <property type="entry name" value="MIP31509P"/>
    <property type="match status" value="1"/>
</dbReference>
<dbReference type="Proteomes" id="UP001281003">
    <property type="component" value="Unassembled WGS sequence"/>
</dbReference>
<evidence type="ECO:0000256" key="7">
    <source>
        <dbReference type="PROSITE-ProRule" id="PRU00042"/>
    </source>
</evidence>
<keyword evidence="6" id="KW-0539">Nucleus</keyword>
<dbReference type="GO" id="GO:0005634">
    <property type="term" value="C:nucleus"/>
    <property type="evidence" value="ECO:0007669"/>
    <property type="project" value="UniProtKB-SubCell"/>
</dbReference>
<evidence type="ECO:0000256" key="6">
    <source>
        <dbReference type="ARBA" id="ARBA00023242"/>
    </source>
</evidence>
<name>A0AAE0UHK2_SORBR</name>
<feature type="domain" description="C2H2-type" evidence="9">
    <location>
        <begin position="91"/>
        <end position="120"/>
    </location>
</feature>
<evidence type="ECO:0000256" key="8">
    <source>
        <dbReference type="SAM" id="MobiDB-lite"/>
    </source>
</evidence>
<reference evidence="10" key="2">
    <citation type="submission" date="2023-07" db="EMBL/GenBank/DDBJ databases">
        <authorList>
            <consortium name="Lawrence Berkeley National Laboratory"/>
            <person name="Haridas S."/>
            <person name="Hensen N."/>
            <person name="Bonometti L."/>
            <person name="Westerberg I."/>
            <person name="Brannstrom I.O."/>
            <person name="Guillou S."/>
            <person name="Cros-Aarteil S."/>
            <person name="Calhoun S."/>
            <person name="Kuo A."/>
            <person name="Mondo S."/>
            <person name="Pangilinan J."/>
            <person name="Riley R."/>
            <person name="LaButti K."/>
            <person name="Andreopoulos B."/>
            <person name="Lipzen A."/>
            <person name="Chen C."/>
            <person name="Yanf M."/>
            <person name="Daum C."/>
            <person name="Ng V."/>
            <person name="Clum A."/>
            <person name="Steindorff A."/>
            <person name="Ohm R."/>
            <person name="Martin F."/>
            <person name="Silar P."/>
            <person name="Natvig D."/>
            <person name="Lalanne C."/>
            <person name="Gautier V."/>
            <person name="Ament-velasquez S.L."/>
            <person name="Kruys A."/>
            <person name="Hutchinson M.I."/>
            <person name="Powell A.J."/>
            <person name="Barry K."/>
            <person name="Miller A.N."/>
            <person name="Grigoriev I.V."/>
            <person name="Debuchy R."/>
            <person name="Gladieux P."/>
            <person name="Thoren M.H."/>
            <person name="Johannesson H."/>
        </authorList>
    </citation>
    <scope>NUCLEOTIDE SEQUENCE</scope>
    <source>
        <strain evidence="10">FGSC 1904</strain>
    </source>
</reference>
<feature type="region of interest" description="Disordered" evidence="8">
    <location>
        <begin position="528"/>
        <end position="551"/>
    </location>
</feature>
<comment type="subcellular location">
    <subcellularLocation>
        <location evidence="1">Nucleus</location>
    </subcellularLocation>
</comment>
<evidence type="ECO:0000256" key="1">
    <source>
        <dbReference type="ARBA" id="ARBA00004123"/>
    </source>
</evidence>
<dbReference type="GO" id="GO:0008270">
    <property type="term" value="F:zinc ion binding"/>
    <property type="evidence" value="ECO:0007669"/>
    <property type="project" value="UniProtKB-KW"/>
</dbReference>
<dbReference type="InterPro" id="IPR013087">
    <property type="entry name" value="Znf_C2H2_type"/>
</dbReference>
<feature type="region of interest" description="Disordered" evidence="8">
    <location>
        <begin position="185"/>
        <end position="266"/>
    </location>
</feature>
<evidence type="ECO:0000256" key="3">
    <source>
        <dbReference type="ARBA" id="ARBA00022737"/>
    </source>
</evidence>
<evidence type="ECO:0000256" key="5">
    <source>
        <dbReference type="ARBA" id="ARBA00022833"/>
    </source>
</evidence>
<evidence type="ECO:0000313" key="10">
    <source>
        <dbReference type="EMBL" id="KAK3403359.1"/>
    </source>
</evidence>
<keyword evidence="5" id="KW-0862">Zinc</keyword>
<dbReference type="AlphaFoldDB" id="A0AAE0UHK2"/>
<accession>A0AAE0UHK2</accession>
<dbReference type="PANTHER" id="PTHR40626:SF11">
    <property type="entry name" value="ZINC FINGER PROTEIN YPR022C"/>
    <property type="match status" value="1"/>
</dbReference>
<comment type="caution">
    <text evidence="10">The sequence shown here is derived from an EMBL/GenBank/DDBJ whole genome shotgun (WGS) entry which is preliminary data.</text>
</comment>
<feature type="compositionally biased region" description="Polar residues" evidence="8">
    <location>
        <begin position="224"/>
        <end position="241"/>
    </location>
</feature>
<dbReference type="Pfam" id="PF04082">
    <property type="entry name" value="Fungal_trans"/>
    <property type="match status" value="1"/>
</dbReference>
<keyword evidence="2" id="KW-0479">Metal-binding</keyword>
<feature type="compositionally biased region" description="Low complexity" evidence="8">
    <location>
        <begin position="185"/>
        <end position="203"/>
    </location>
</feature>
<feature type="compositionally biased region" description="Polar residues" evidence="8">
    <location>
        <begin position="255"/>
        <end position="266"/>
    </location>
</feature>
<dbReference type="Gene3D" id="3.30.160.60">
    <property type="entry name" value="Classic Zinc Finger"/>
    <property type="match status" value="1"/>
</dbReference>
<dbReference type="SMART" id="SM00355">
    <property type="entry name" value="ZnF_C2H2"/>
    <property type="match status" value="2"/>
</dbReference>
<dbReference type="GO" id="GO:0000785">
    <property type="term" value="C:chromatin"/>
    <property type="evidence" value="ECO:0007669"/>
    <property type="project" value="TreeGrafter"/>
</dbReference>
<feature type="compositionally biased region" description="Polar residues" evidence="8">
    <location>
        <begin position="16"/>
        <end position="39"/>
    </location>
</feature>
<sequence length="944" mass="104484">MSVQQQQLPLPDGPSSHATGTASGGITNTSGSAPSSTGPVASPSPGPNYKRASRKGAVKRFACNYEDCNKVYSRAEHLQRHQLNHDPKEIYKCDHAGCEQQFVRADLLSRHKKRHSASYVPRNRVPSFSTSKDHHDLPTPGRSTSSQGQTPASSASHQPGQVASESRSMFQGAPHDAAILLIPDSRSQQSQSQHQALPSLQHLQSHHQQHQQQGHHSHHQTSSAMGQHVNSHWASSATNISPAHGLPPKHDYFQRNVNNGHMASQQPPLLPYNHQVDFPGEDLTRENFAVWLFNPQDYNCDLGVSHLPFLDGGLESALNNNIHYDYDSITSGRSQVDSTPTRVTEPDSDFITEARLQELSSLFFAYNAKQLIDNPRGLRITEVVDKSGCGTMPVLNLDMTRDCLQEYWDHVSARLPIVHQPTFSCNKCSVYLLLVMIALGAASLRMRNCGDCYTHYDVVADIIVLGVRLDILGTKDAIPPIALWVGQALLLLELYEKLYSSRLLHERAQSYHVLTLALLRRGSPLIGRSGSESPPEPAGSADYNGSTQNGPSLDSRTWWSRWAQTESMHRVVFAAFMLDVIHAAMFGHKADMVPYEIQLPLSCDDNLWSASNPDNVRQLDQNLRMYGVKPVSFLEGLKLALHGKEVKTHSFGRMIIMSGLLSVGWHLRRKETHNLMDLTKIPNSKSDSWKMTLLSAFDQWKAYFDKAQGSLGGSNMVDPIMPYTGANGPIQSAAVLYHLAHFSLFADILDCQILAGAKCLLGQKISDQAYSKVVPKMKAWASMPGTRHAILHAYKVLHCILVDPRGNKGEQNWQNKGQGLPPIAMQPYSCRNEPDPHRPWIMYYSALSIWAFVRASTLTSAAPVSTINSRARQPEQVNFNRAAAYLSKVAALSELPESAAAGLKDGLPDLLDVLCSVLYEANSELLKEACERLTCCKHILTSEQ</sequence>
<dbReference type="GO" id="GO:0000978">
    <property type="term" value="F:RNA polymerase II cis-regulatory region sequence-specific DNA binding"/>
    <property type="evidence" value="ECO:0007669"/>
    <property type="project" value="InterPro"/>
</dbReference>
<dbReference type="GO" id="GO:0006351">
    <property type="term" value="P:DNA-templated transcription"/>
    <property type="evidence" value="ECO:0007669"/>
    <property type="project" value="InterPro"/>
</dbReference>